<dbReference type="AlphaFoldDB" id="A0A7X1I6S7"/>
<proteinExistence type="predicted"/>
<reference evidence="1 2" key="1">
    <citation type="submission" date="2020-08" db="EMBL/GenBank/DDBJ databases">
        <title>Whole-Genome Sequence of French Clinical Streptomyces mexicanus Strain Q0842.</title>
        <authorList>
            <person name="Boxberger M."/>
            <person name="La Scola B."/>
        </authorList>
    </citation>
    <scope>NUCLEOTIDE SEQUENCE [LARGE SCALE GENOMIC DNA]</scope>
    <source>
        <strain evidence="1 2">Marseille-Q0842</strain>
    </source>
</reference>
<accession>A0A7X1I6S7</accession>
<evidence type="ECO:0000313" key="2">
    <source>
        <dbReference type="Proteomes" id="UP000517694"/>
    </source>
</evidence>
<keyword evidence="2" id="KW-1185">Reference proteome</keyword>
<gene>
    <name evidence="1" type="ORF">H1R13_34260</name>
</gene>
<dbReference type="OrthoDB" id="4329758at2"/>
<dbReference type="Proteomes" id="UP000517694">
    <property type="component" value="Unassembled WGS sequence"/>
</dbReference>
<dbReference type="EMBL" id="JACMHY010000022">
    <property type="protein sequence ID" value="MBC2869837.1"/>
    <property type="molecule type" value="Genomic_DNA"/>
</dbReference>
<comment type="caution">
    <text evidence="1">The sequence shown here is derived from an EMBL/GenBank/DDBJ whole genome shotgun (WGS) entry which is preliminary data.</text>
</comment>
<name>A0A7X1I6S7_9ACTN</name>
<organism evidence="1 2">
    <name type="scientific">Streptomyces mexicanus</name>
    <dbReference type="NCBI Taxonomy" id="178566"/>
    <lineage>
        <taxon>Bacteria</taxon>
        <taxon>Bacillati</taxon>
        <taxon>Actinomycetota</taxon>
        <taxon>Actinomycetes</taxon>
        <taxon>Kitasatosporales</taxon>
        <taxon>Streptomycetaceae</taxon>
        <taxon>Streptomyces</taxon>
    </lineage>
</organism>
<sequence>MGFRDKMRETFINQTTRADGETPALAQRATQVCSLAADMASHHSAVAAAGIAGLGAAAVAAEGALTNYVYPKGDYATFRED</sequence>
<dbReference type="RefSeq" id="WP_159665620.1">
    <property type="nucleotide sequence ID" value="NZ_JACMHY010000022.1"/>
</dbReference>
<evidence type="ECO:0000313" key="1">
    <source>
        <dbReference type="EMBL" id="MBC2869837.1"/>
    </source>
</evidence>
<protein>
    <submittedName>
        <fullName evidence="1">Uncharacterized protein</fullName>
    </submittedName>
</protein>